<dbReference type="Pfam" id="PF05396">
    <property type="entry name" value="Phage_T7_Capsid"/>
    <property type="match status" value="1"/>
</dbReference>
<gene>
    <name evidence="2" type="ORF">KHX13_04865</name>
</gene>
<comment type="caution">
    <text evidence="2">The sequence shown here is derived from an EMBL/GenBank/DDBJ whole genome shotgun (WGS) entry which is preliminary data.</text>
</comment>
<sequence>MEPNIEEGQQQQQTQVVDVQPTVSGGNIANVSHPEPTPVDDLQETQSEPKVASQEPQGDLQGDIDRQLQSEEDLKADLTSRGIDWDALANEFDASGNLSQASRDALAKAGYPSSVVDAYISGMQATADRFVAQVQNFAGGEEAFARMQQYMATRPEAEVSAFNSLIEKGNLAQIQLAIQGIQAQMVKQYGTANPTVMSNGGLSGVPSGYTSTREMVKDMSDPRYQVDPEFTREVYNKIKNSTIF</sequence>
<organism evidence="2 3">
    <name type="scientific">Acidaminococcus intestini</name>
    <dbReference type="NCBI Taxonomy" id="187327"/>
    <lineage>
        <taxon>Bacteria</taxon>
        <taxon>Bacillati</taxon>
        <taxon>Bacillota</taxon>
        <taxon>Negativicutes</taxon>
        <taxon>Acidaminococcales</taxon>
        <taxon>Acidaminococcaceae</taxon>
        <taxon>Acidaminococcus</taxon>
    </lineage>
</organism>
<proteinExistence type="predicted"/>
<name>A0A943EDY8_9FIRM</name>
<reference evidence="2" key="1">
    <citation type="submission" date="2021-02" db="EMBL/GenBank/DDBJ databases">
        <title>Infant gut strain persistence is associated with maternal origin, phylogeny, and functional potential including surface adhesion and iron acquisition.</title>
        <authorList>
            <person name="Lou Y.C."/>
        </authorList>
    </citation>
    <scope>NUCLEOTIDE SEQUENCE</scope>
    <source>
        <strain evidence="2">L3_106_000M1_dasL3_106_000M1_concoct_15</strain>
    </source>
</reference>
<dbReference type="EMBL" id="JAGZCZ010000005">
    <property type="protein sequence ID" value="MBS5519648.1"/>
    <property type="molecule type" value="Genomic_DNA"/>
</dbReference>
<feature type="region of interest" description="Disordered" evidence="1">
    <location>
        <begin position="1"/>
        <end position="61"/>
    </location>
</feature>
<evidence type="ECO:0008006" key="4">
    <source>
        <dbReference type="Google" id="ProtNLM"/>
    </source>
</evidence>
<dbReference type="InterPro" id="IPR008768">
    <property type="entry name" value="Gp9-like"/>
</dbReference>
<evidence type="ECO:0000256" key="1">
    <source>
        <dbReference type="SAM" id="MobiDB-lite"/>
    </source>
</evidence>
<protein>
    <recommendedName>
        <fullName evidence="4">Capsid assembly protein</fullName>
    </recommendedName>
</protein>
<dbReference type="Proteomes" id="UP000754226">
    <property type="component" value="Unassembled WGS sequence"/>
</dbReference>
<feature type="compositionally biased region" description="Low complexity" evidence="1">
    <location>
        <begin position="9"/>
        <end position="23"/>
    </location>
</feature>
<evidence type="ECO:0000313" key="3">
    <source>
        <dbReference type="Proteomes" id="UP000754226"/>
    </source>
</evidence>
<evidence type="ECO:0000313" key="2">
    <source>
        <dbReference type="EMBL" id="MBS5519648.1"/>
    </source>
</evidence>
<accession>A0A943EDY8</accession>
<dbReference type="AlphaFoldDB" id="A0A943EDY8"/>